<feature type="region of interest" description="Disordered" evidence="1">
    <location>
        <begin position="591"/>
        <end position="614"/>
    </location>
</feature>
<dbReference type="Pfam" id="PF02204">
    <property type="entry name" value="VPS9"/>
    <property type="match status" value="1"/>
</dbReference>
<gene>
    <name evidence="3" type="ORF">SAMEA4029010_CIC11G00000000671</name>
</gene>
<keyword evidence="4" id="KW-1185">Reference proteome</keyword>
<sequence length="792" mass="89416">MSLLLKDIVGEVHGNTAMGIHPTVLALVDAFLSYLREPRYQNPLSLAELANLFQSFYADLDSLVINIYTQLNTNKRHLLQKSGIFNSDPDTFDYLVAIANYSLSSIKLVKRTDPAAMKQLRVFAYYKMLTILDTVEKAQYDLFSSGNPGDKSSLYDKIFRFDERDIRVQRLFSEKIRVLRHLNLNFSSFCDITDTEEKVKLDEFFLTFHIDQNPTLEKIQSSLRLMNQVRTPSAKLKHIVKTQKLVIILLSAFYDHDTSKVNNDILLPALIYIIINHLPESDSSPQENLHLKLEAEYDFYLNFTFVKNFLNLIDPYNVDCSLFTLSSSLLSYNPTEKKRSFPRSERKTSSNLYELLNLTESPATVDTEEVPTLPLRELEDDQSLISHIQSTYLNNGEHQYYLTNFEAILYFLLNTPIKELIPDDFTIPESYKESIHFNMNLQEIIECSDKRRAQLLPEKPLDDDISKMMQEEMDGSRARSSSLFNTITSAVSQSVNRSRSNSALKSPTKEESNDFEASLTASPFAGDLVDHYGLAKVRNILGRLGLVSTIQMRPPPLDEEAESIITNTDDLGPEFGDARAKRSLSFFDKLSPNHSRTRSGSLENAAGMMSNNSALRRSTLTSKFSSGVTELMTKLSTATTTGPSSANLIPASANVGHTSNLSLHSIEEPSPFEDHSKRPSFSKRSASLQTMERWFNNIPEATTEANHQPTSSNASNQYTTGESNYNEGSVFSASFGELTRYQHIDFESLTINDLKTLKGYYDQLCSEVMSTKSGSKTSNEFLPEDDKGQTSL</sequence>
<name>A0A1L0BBH3_9ASCO</name>
<evidence type="ECO:0000256" key="1">
    <source>
        <dbReference type="SAM" id="MobiDB-lite"/>
    </source>
</evidence>
<evidence type="ECO:0000313" key="3">
    <source>
        <dbReference type="EMBL" id="SGZ47068.1"/>
    </source>
</evidence>
<dbReference type="InterPro" id="IPR003123">
    <property type="entry name" value="VPS9"/>
</dbReference>
<feature type="region of interest" description="Disordered" evidence="1">
    <location>
        <begin position="665"/>
        <end position="686"/>
    </location>
</feature>
<proteinExistence type="predicted"/>
<evidence type="ECO:0000259" key="2">
    <source>
        <dbReference type="PROSITE" id="PS51205"/>
    </source>
</evidence>
<feature type="region of interest" description="Disordered" evidence="1">
    <location>
        <begin position="495"/>
        <end position="515"/>
    </location>
</feature>
<dbReference type="Gene3D" id="1.20.1050.80">
    <property type="entry name" value="VPS9 domain"/>
    <property type="match status" value="1"/>
</dbReference>
<feature type="domain" description="VPS9" evidence="2">
    <location>
        <begin position="166"/>
        <end position="421"/>
    </location>
</feature>
<dbReference type="InterPro" id="IPR037191">
    <property type="entry name" value="VPS9_dom_sf"/>
</dbReference>
<dbReference type="EMBL" id="LT635756">
    <property type="protein sequence ID" value="SGZ47068.1"/>
    <property type="molecule type" value="Genomic_DNA"/>
</dbReference>
<organism evidence="3 4">
    <name type="scientific">Sungouiella intermedia</name>
    <dbReference type="NCBI Taxonomy" id="45354"/>
    <lineage>
        <taxon>Eukaryota</taxon>
        <taxon>Fungi</taxon>
        <taxon>Dikarya</taxon>
        <taxon>Ascomycota</taxon>
        <taxon>Saccharomycotina</taxon>
        <taxon>Pichiomycetes</taxon>
        <taxon>Metschnikowiaceae</taxon>
        <taxon>Sungouiella</taxon>
    </lineage>
</organism>
<dbReference type="OrthoDB" id="10264848at2759"/>
<dbReference type="STRING" id="45354.A0A1L0BBH3"/>
<accession>A0A1L0BBH3</accession>
<dbReference type="Proteomes" id="UP000182334">
    <property type="component" value="Chromosome I"/>
</dbReference>
<feature type="region of interest" description="Disordered" evidence="1">
    <location>
        <begin position="701"/>
        <end position="721"/>
    </location>
</feature>
<dbReference type="SUPFAM" id="SSF109993">
    <property type="entry name" value="VPS9 domain"/>
    <property type="match status" value="1"/>
</dbReference>
<reference evidence="3 4" key="1">
    <citation type="submission" date="2016-10" db="EMBL/GenBank/DDBJ databases">
        <authorList>
            <person name="de Groot N.N."/>
        </authorList>
    </citation>
    <scope>NUCLEOTIDE SEQUENCE [LARGE SCALE GENOMIC DNA]</scope>
    <source>
        <strain evidence="3 4">CBS 141442</strain>
    </source>
</reference>
<feature type="region of interest" description="Disordered" evidence="1">
    <location>
        <begin position="772"/>
        <end position="792"/>
    </location>
</feature>
<feature type="compositionally biased region" description="Polar residues" evidence="1">
    <location>
        <begin position="592"/>
        <end position="602"/>
    </location>
</feature>
<dbReference type="AlphaFoldDB" id="A0A1L0BBH3"/>
<evidence type="ECO:0000313" key="4">
    <source>
        <dbReference type="Proteomes" id="UP000182334"/>
    </source>
</evidence>
<dbReference type="PROSITE" id="PS51205">
    <property type="entry name" value="VPS9"/>
    <property type="match status" value="1"/>
</dbReference>
<protein>
    <submittedName>
        <fullName evidence="3">CIC11C00000000671</fullName>
    </submittedName>
</protein>